<reference evidence="1" key="1">
    <citation type="submission" date="2021-06" db="EMBL/GenBank/DDBJ databases">
        <title>Comparative genomics, transcriptomics and evolutionary studies reveal genomic signatures of adaptation to plant cell wall in hemibiotrophic fungi.</title>
        <authorList>
            <consortium name="DOE Joint Genome Institute"/>
            <person name="Baroncelli R."/>
            <person name="Diaz J.F."/>
            <person name="Benocci T."/>
            <person name="Peng M."/>
            <person name="Battaglia E."/>
            <person name="Haridas S."/>
            <person name="Andreopoulos W."/>
            <person name="Labutti K."/>
            <person name="Pangilinan J."/>
            <person name="Floch G.L."/>
            <person name="Makela M.R."/>
            <person name="Henrissat B."/>
            <person name="Grigoriev I.V."/>
            <person name="Crouch J.A."/>
            <person name="De Vries R.P."/>
            <person name="Sukno S.A."/>
            <person name="Thon M.R."/>
        </authorList>
    </citation>
    <scope>NUCLEOTIDE SEQUENCE</scope>
    <source>
        <strain evidence="1">MAFF235873</strain>
    </source>
</reference>
<evidence type="ECO:0000313" key="2">
    <source>
        <dbReference type="Proteomes" id="UP001232148"/>
    </source>
</evidence>
<protein>
    <submittedName>
        <fullName evidence="1">Uncharacterized protein</fullName>
    </submittedName>
</protein>
<organism evidence="1 2">
    <name type="scientific">Colletotrichum zoysiae</name>
    <dbReference type="NCBI Taxonomy" id="1216348"/>
    <lineage>
        <taxon>Eukaryota</taxon>
        <taxon>Fungi</taxon>
        <taxon>Dikarya</taxon>
        <taxon>Ascomycota</taxon>
        <taxon>Pezizomycotina</taxon>
        <taxon>Sordariomycetes</taxon>
        <taxon>Hypocreomycetidae</taxon>
        <taxon>Glomerellales</taxon>
        <taxon>Glomerellaceae</taxon>
        <taxon>Colletotrichum</taxon>
        <taxon>Colletotrichum graminicola species complex</taxon>
    </lineage>
</organism>
<comment type="caution">
    <text evidence="1">The sequence shown here is derived from an EMBL/GenBank/DDBJ whole genome shotgun (WGS) entry which is preliminary data.</text>
</comment>
<dbReference type="Proteomes" id="UP001232148">
    <property type="component" value="Unassembled WGS sequence"/>
</dbReference>
<evidence type="ECO:0000313" key="1">
    <source>
        <dbReference type="EMBL" id="KAK2020983.1"/>
    </source>
</evidence>
<name>A0AAD9LWL9_9PEZI</name>
<dbReference type="AlphaFoldDB" id="A0AAD9LWL9"/>
<keyword evidence="2" id="KW-1185">Reference proteome</keyword>
<accession>A0AAD9LWL9</accession>
<gene>
    <name evidence="1" type="ORF">LX32DRAFT_281394</name>
</gene>
<dbReference type="EMBL" id="MU843150">
    <property type="protein sequence ID" value="KAK2020983.1"/>
    <property type="molecule type" value="Genomic_DNA"/>
</dbReference>
<proteinExistence type="predicted"/>
<sequence>MTTWGGRVALGAGLALRSTVYAHTPKRQNSILPGENIVSPFCPYSRSRRRLPQKAETAIGHGRRPPATLTSTLAKGHYDGTAEMSMVTGQAKKGAAVLSSLSVPNPSFLR</sequence>